<gene>
    <name evidence="2" type="ORF">HGG79_14995</name>
</gene>
<keyword evidence="1" id="KW-0812">Transmembrane</keyword>
<evidence type="ECO:0000313" key="3">
    <source>
        <dbReference type="Proteomes" id="UP000563151"/>
    </source>
</evidence>
<keyword evidence="1" id="KW-0472">Membrane</keyword>
<evidence type="ECO:0008006" key="4">
    <source>
        <dbReference type="Google" id="ProtNLM"/>
    </source>
</evidence>
<reference evidence="2 3" key="1">
    <citation type="submission" date="2020-04" db="EMBL/GenBank/DDBJ databases">
        <title>Genomic insights into acetone-butanol-ethanol (ABE) fermentation by sequencing solventogenic clostridia strains.</title>
        <authorList>
            <person name="Brown S."/>
        </authorList>
    </citation>
    <scope>NUCLEOTIDE SEQUENCE [LARGE SCALE GENOMIC DNA]</scope>
    <source>
        <strain evidence="2 3">DJ011</strain>
    </source>
</reference>
<proteinExistence type="predicted"/>
<protein>
    <recommendedName>
        <fullName evidence="4">Dipeptidyl peptidase IV</fullName>
    </recommendedName>
</protein>
<keyword evidence="1" id="KW-1133">Transmembrane helix</keyword>
<comment type="caution">
    <text evidence="2">The sequence shown here is derived from an EMBL/GenBank/DDBJ whole genome shotgun (WGS) entry which is preliminary data.</text>
</comment>
<dbReference type="AlphaFoldDB" id="A0A923J2S2"/>
<organism evidence="2 3">
    <name type="scientific">Clostridium tetanomorphum</name>
    <dbReference type="NCBI Taxonomy" id="1553"/>
    <lineage>
        <taxon>Bacteria</taxon>
        <taxon>Bacillati</taxon>
        <taxon>Bacillota</taxon>
        <taxon>Clostridia</taxon>
        <taxon>Eubacteriales</taxon>
        <taxon>Clostridiaceae</taxon>
        <taxon>Clostridium</taxon>
    </lineage>
</organism>
<dbReference type="SUPFAM" id="SSF82171">
    <property type="entry name" value="DPP6 N-terminal domain-like"/>
    <property type="match status" value="1"/>
</dbReference>
<dbReference type="Proteomes" id="UP000563151">
    <property type="component" value="Unassembled WGS sequence"/>
</dbReference>
<feature type="transmembrane region" description="Helical" evidence="1">
    <location>
        <begin position="7"/>
        <end position="25"/>
    </location>
</feature>
<accession>A0A923J2S2</accession>
<name>A0A923J2S2_CLOTT</name>
<dbReference type="EMBL" id="JAAZWO010000021">
    <property type="protein sequence ID" value="MBC2399070.1"/>
    <property type="molecule type" value="Genomic_DNA"/>
</dbReference>
<dbReference type="RefSeq" id="WP_035150262.1">
    <property type="nucleotide sequence ID" value="NZ_JAAZWO010000021.1"/>
</dbReference>
<evidence type="ECO:0000313" key="2">
    <source>
        <dbReference type="EMBL" id="MBC2399070.1"/>
    </source>
</evidence>
<evidence type="ECO:0000256" key="1">
    <source>
        <dbReference type="SAM" id="Phobius"/>
    </source>
</evidence>
<keyword evidence="3" id="KW-1185">Reference proteome</keyword>
<sequence length="348" mass="40639">MKLGKRIIIWSILPLSIELMGLLYVDKIYLRRNGNYKIEKVVEKEEKKIDNLEIPMDENINKIQLSHDGKYVSYIKNGNIEIINTLNGEKTSVESSLGELNYYTWLPDRARMYIFEKHIKENGQSYMKLYSYDKDKNHKEEVLDNHYNKINIPLANSKYNIQDIVMSTLTGVSYVKVETNNERSNIYRLNIMSQTEKYKGYLKIGNINILNRDDTMIYEDLRYGKIRVADKQNSISIPDTKRLCLLGVDNQDVIYLGSINEEEKIESIYYDNIDDEDKKWNRINIDNPCKSEDIKILKSGKVYINDKAKSAIIGVSLGKEIKYKGKIVAYYDKGFGVLYNGKFTKIKY</sequence>